<dbReference type="GO" id="GO:0001682">
    <property type="term" value="P:tRNA 5'-leader removal"/>
    <property type="evidence" value="ECO:0007669"/>
    <property type="project" value="InterPro"/>
</dbReference>
<dbReference type="PANTHER" id="PTHR13348:SF0">
    <property type="entry name" value="RIBONUCLEASE P PROTEIN SUBUNIT P29"/>
    <property type="match status" value="1"/>
</dbReference>
<dbReference type="InterPro" id="IPR016848">
    <property type="entry name" value="RNase_P/MRP_Rpp29-subunit"/>
</dbReference>
<dbReference type="InterPro" id="IPR023534">
    <property type="entry name" value="Rof/RNase_P-like"/>
</dbReference>
<evidence type="ECO:0000256" key="2">
    <source>
        <dbReference type="ARBA" id="ARBA00004604"/>
    </source>
</evidence>
<keyword evidence="7" id="KW-0539">Nucleus</keyword>
<proteinExistence type="inferred from homology"/>
<comment type="caution">
    <text evidence="9">The sequence shown here is derived from an EMBL/GenBank/DDBJ whole genome shotgun (WGS) entry which is preliminary data.</text>
</comment>
<accession>A0A1X2GMG4</accession>
<dbReference type="Proteomes" id="UP000242146">
    <property type="component" value="Unassembled WGS sequence"/>
</dbReference>
<dbReference type="EMBL" id="MCGT01000009">
    <property type="protein sequence ID" value="ORX57062.1"/>
    <property type="molecule type" value="Genomic_DNA"/>
</dbReference>
<dbReference type="Gene3D" id="2.30.30.210">
    <property type="entry name" value="Ribonuclease P/MRP, subunit p29"/>
    <property type="match status" value="1"/>
</dbReference>
<dbReference type="GO" id="GO:0000172">
    <property type="term" value="C:ribonuclease MRP complex"/>
    <property type="evidence" value="ECO:0007669"/>
    <property type="project" value="InterPro"/>
</dbReference>
<reference evidence="9 10" key="1">
    <citation type="submission" date="2016-07" db="EMBL/GenBank/DDBJ databases">
        <title>Pervasive Adenine N6-methylation of Active Genes in Fungi.</title>
        <authorList>
            <consortium name="DOE Joint Genome Institute"/>
            <person name="Mondo S.J."/>
            <person name="Dannebaum R.O."/>
            <person name="Kuo R.C."/>
            <person name="Labutti K."/>
            <person name="Haridas S."/>
            <person name="Kuo A."/>
            <person name="Salamov A."/>
            <person name="Ahrendt S.R."/>
            <person name="Lipzen A."/>
            <person name="Sullivan W."/>
            <person name="Andreopoulos W.B."/>
            <person name="Clum A."/>
            <person name="Lindquist E."/>
            <person name="Daum C."/>
            <person name="Ramamoorthy G.K."/>
            <person name="Gryganskyi A."/>
            <person name="Culley D."/>
            <person name="Magnuson J.K."/>
            <person name="James T.Y."/>
            <person name="O'Malley M.A."/>
            <person name="Stajich J.E."/>
            <person name="Spatafora J.W."/>
            <person name="Visel A."/>
            <person name="Grigoriev I.V."/>
        </authorList>
    </citation>
    <scope>NUCLEOTIDE SEQUENCE [LARGE SCALE GENOMIC DNA]</scope>
    <source>
        <strain evidence="9 10">NRRL 3301</strain>
    </source>
</reference>
<evidence type="ECO:0000256" key="5">
    <source>
        <dbReference type="ARBA" id="ARBA00022553"/>
    </source>
</evidence>
<comment type="subcellular location">
    <subcellularLocation>
        <location evidence="2">Nucleus</location>
        <location evidence="2">Nucleolus</location>
    </subcellularLocation>
</comment>
<dbReference type="GO" id="GO:0030677">
    <property type="term" value="C:ribonuclease P complex"/>
    <property type="evidence" value="ECO:0007669"/>
    <property type="project" value="InterPro"/>
</dbReference>
<comment type="similarity">
    <text evidence="3">Belongs to the eukaryotic/archaeal RNase P protein component 1 family.</text>
</comment>
<evidence type="ECO:0000256" key="1">
    <source>
        <dbReference type="ARBA" id="ARBA00002435"/>
    </source>
</evidence>
<evidence type="ECO:0000256" key="3">
    <source>
        <dbReference type="ARBA" id="ARBA00006181"/>
    </source>
</evidence>
<dbReference type="InterPro" id="IPR002730">
    <property type="entry name" value="Rpp29/RNP1"/>
</dbReference>
<dbReference type="OrthoDB" id="124041at2759"/>
<sequence length="195" mass="22306">MVYQTTINDVLADCVDPSVKVDSMLKASRPIYLDGASSVIQKTKPQRKRKDRPLNAKERRQLKVYQVDPASLQYDRLLPLHDLWKGYISELKGQGQPPQQFAQKLLKADFHGAIMTVVQSKNPVYVGMSGIMIQETMNLFSLLTKENELKKIPKDANIFRLEVCGYSFKLYGKQLQFRSAERAAKKFKLKPTIDL</sequence>
<dbReference type="Pfam" id="PF01868">
    <property type="entry name" value="RNase_P-MRP_p29"/>
    <property type="match status" value="1"/>
</dbReference>
<dbReference type="STRING" id="101127.A0A1X2GMG4"/>
<evidence type="ECO:0000256" key="4">
    <source>
        <dbReference type="ARBA" id="ARBA00016225"/>
    </source>
</evidence>
<comment type="function">
    <text evidence="1">Component of ribonuclease P, a ribonucleoprotein complex that generates mature tRNA molecules by cleaving their 5'-ends.</text>
</comment>
<name>A0A1X2GMG4_9FUNG</name>
<dbReference type="GO" id="GO:0006364">
    <property type="term" value="P:rRNA processing"/>
    <property type="evidence" value="ECO:0007669"/>
    <property type="project" value="TreeGrafter"/>
</dbReference>
<evidence type="ECO:0000313" key="9">
    <source>
        <dbReference type="EMBL" id="ORX57062.1"/>
    </source>
</evidence>
<dbReference type="InterPro" id="IPR036980">
    <property type="entry name" value="RNase_P/MRP_Rpp29_sf"/>
</dbReference>
<dbReference type="GO" id="GO:0005730">
    <property type="term" value="C:nucleolus"/>
    <property type="evidence" value="ECO:0007669"/>
    <property type="project" value="UniProtKB-SubCell"/>
</dbReference>
<dbReference type="SMART" id="SM00538">
    <property type="entry name" value="POP4"/>
    <property type="match status" value="1"/>
</dbReference>
<keyword evidence="10" id="KW-1185">Reference proteome</keyword>
<evidence type="ECO:0000256" key="8">
    <source>
        <dbReference type="ARBA" id="ARBA00046486"/>
    </source>
</evidence>
<dbReference type="GO" id="GO:0033204">
    <property type="term" value="F:ribonuclease P RNA binding"/>
    <property type="evidence" value="ECO:0007669"/>
    <property type="project" value="InterPro"/>
</dbReference>
<protein>
    <recommendedName>
        <fullName evidence="4">Ribonuclease P protein subunit p29</fullName>
    </recommendedName>
</protein>
<dbReference type="SUPFAM" id="SSF101744">
    <property type="entry name" value="Rof/RNase P subunit-like"/>
    <property type="match status" value="1"/>
</dbReference>
<evidence type="ECO:0000313" key="10">
    <source>
        <dbReference type="Proteomes" id="UP000242146"/>
    </source>
</evidence>
<evidence type="ECO:0000256" key="6">
    <source>
        <dbReference type="ARBA" id="ARBA00022694"/>
    </source>
</evidence>
<dbReference type="FunFam" id="2.30.30.210:FF:000001">
    <property type="entry name" value="Ribonuclease P protein subunit p29"/>
    <property type="match status" value="1"/>
</dbReference>
<keyword evidence="5" id="KW-0597">Phosphoprotein</keyword>
<dbReference type="AlphaFoldDB" id="A0A1X2GMG4"/>
<comment type="subunit">
    <text evidence="8">Component of nuclear RNase P and RNase MRP ribonucleoproteins. RNase P consists of a catalytic RNA moiety and 10 different protein chains; POP1, POP4, POP5, POP7, RPP14, RPP21, RPP25, RPP30, RPP38 and RPP40. Within the RNase P complex, POP1, POP7 and RPP25 form the 'finger' subcomplex, POP5, RPP14, RPP40 and homodimeric RPP30 form the 'palm' subcomplex, and RPP21, POP4 and RPP38 form the 'wrist' subcomplex. All subunits of the RNase P complex interact with the catalytic RNA. Several subunits of RNase P are also part of the RNase MRP complex. RNase MRP consists of a catalytic RNA moiety and about 8 protein subunits; POP1, POP7, RPP25, RPP30, RPP38, RPP40 and possibly also POP4 and POP5.</text>
</comment>
<organism evidence="9 10">
    <name type="scientific">Hesseltinella vesiculosa</name>
    <dbReference type="NCBI Taxonomy" id="101127"/>
    <lineage>
        <taxon>Eukaryota</taxon>
        <taxon>Fungi</taxon>
        <taxon>Fungi incertae sedis</taxon>
        <taxon>Mucoromycota</taxon>
        <taxon>Mucoromycotina</taxon>
        <taxon>Mucoromycetes</taxon>
        <taxon>Mucorales</taxon>
        <taxon>Cunninghamellaceae</taxon>
        <taxon>Hesseltinella</taxon>
    </lineage>
</organism>
<keyword evidence="6" id="KW-0819">tRNA processing</keyword>
<dbReference type="PANTHER" id="PTHR13348">
    <property type="entry name" value="RIBONUCLEASE P SUBUNIT P29"/>
    <property type="match status" value="1"/>
</dbReference>
<evidence type="ECO:0000256" key="7">
    <source>
        <dbReference type="ARBA" id="ARBA00023242"/>
    </source>
</evidence>
<gene>
    <name evidence="9" type="ORF">DM01DRAFT_1241272</name>
</gene>